<feature type="signal peptide" evidence="1">
    <location>
        <begin position="1"/>
        <end position="18"/>
    </location>
</feature>
<evidence type="ECO:0000313" key="2">
    <source>
        <dbReference type="EMBL" id="GAA0725919.1"/>
    </source>
</evidence>
<sequence length="152" mass="17445">MRTIFLLCLVCTFSKLQAQTTEPKLPIGNIRLSFLIFPSFTILLTLEMRTLDKLTIQLETNFIKTHGVNLKYFISQRMDGHFVFVGNAFLESDFLRKEKNITFLPYAGYGYAYRFGKSKAWTFDSRLGIGRTINADNNLILPVLKTGIGRTF</sequence>
<name>A0ABP3UAE6_9FLAO</name>
<comment type="caution">
    <text evidence="2">The sequence shown here is derived from an EMBL/GenBank/DDBJ whole genome shotgun (WGS) entry which is preliminary data.</text>
</comment>
<reference evidence="3" key="1">
    <citation type="journal article" date="2019" name="Int. J. Syst. Evol. Microbiol.">
        <title>The Global Catalogue of Microorganisms (GCM) 10K type strain sequencing project: providing services to taxonomists for standard genome sequencing and annotation.</title>
        <authorList>
            <consortium name="The Broad Institute Genomics Platform"/>
            <consortium name="The Broad Institute Genome Sequencing Center for Infectious Disease"/>
            <person name="Wu L."/>
            <person name="Ma J."/>
        </authorList>
    </citation>
    <scope>NUCLEOTIDE SEQUENCE [LARGE SCALE GENOMIC DNA]</scope>
    <source>
        <strain evidence="3">JCM 15974</strain>
    </source>
</reference>
<proteinExistence type="predicted"/>
<protein>
    <recommendedName>
        <fullName evidence="4">DUF3575 domain-containing protein</fullName>
    </recommendedName>
</protein>
<dbReference type="Proteomes" id="UP001501758">
    <property type="component" value="Unassembled WGS sequence"/>
</dbReference>
<evidence type="ECO:0000313" key="3">
    <source>
        <dbReference type="Proteomes" id="UP001501758"/>
    </source>
</evidence>
<keyword evidence="1" id="KW-0732">Signal</keyword>
<dbReference type="RefSeq" id="WP_343913302.1">
    <property type="nucleotide sequence ID" value="NZ_BAAAGE010000003.1"/>
</dbReference>
<evidence type="ECO:0008006" key="4">
    <source>
        <dbReference type="Google" id="ProtNLM"/>
    </source>
</evidence>
<evidence type="ECO:0000256" key="1">
    <source>
        <dbReference type="SAM" id="SignalP"/>
    </source>
</evidence>
<dbReference type="EMBL" id="BAAAGE010000003">
    <property type="protein sequence ID" value="GAA0725919.1"/>
    <property type="molecule type" value="Genomic_DNA"/>
</dbReference>
<feature type="chain" id="PRO_5045593437" description="DUF3575 domain-containing protein" evidence="1">
    <location>
        <begin position="19"/>
        <end position="152"/>
    </location>
</feature>
<organism evidence="2 3">
    <name type="scientific">Aquimarina litoralis</name>
    <dbReference type="NCBI Taxonomy" id="584605"/>
    <lineage>
        <taxon>Bacteria</taxon>
        <taxon>Pseudomonadati</taxon>
        <taxon>Bacteroidota</taxon>
        <taxon>Flavobacteriia</taxon>
        <taxon>Flavobacteriales</taxon>
        <taxon>Flavobacteriaceae</taxon>
        <taxon>Aquimarina</taxon>
    </lineage>
</organism>
<gene>
    <name evidence="2" type="ORF">GCM10009430_32310</name>
</gene>
<accession>A0ABP3UAE6</accession>
<keyword evidence="3" id="KW-1185">Reference proteome</keyword>